<dbReference type="InterPro" id="IPR011009">
    <property type="entry name" value="Kinase-like_dom_sf"/>
</dbReference>
<comment type="subcellular location">
    <subcellularLocation>
        <location evidence="1">Membrane</location>
        <topology evidence="1">Single-pass type I membrane protein</topology>
    </subcellularLocation>
</comment>
<evidence type="ECO:0000256" key="3">
    <source>
        <dbReference type="ARBA" id="ARBA00022692"/>
    </source>
</evidence>
<keyword evidence="6 9" id="KW-0472">Membrane</keyword>
<keyword evidence="5 9" id="KW-1133">Transmembrane helix</keyword>
<dbReference type="GO" id="GO:0005524">
    <property type="term" value="F:ATP binding"/>
    <property type="evidence" value="ECO:0007669"/>
    <property type="project" value="UniProtKB-UniRule"/>
</dbReference>
<dbReference type="InterPro" id="IPR017441">
    <property type="entry name" value="Protein_kinase_ATP_BS"/>
</dbReference>
<dbReference type="GO" id="GO:0004674">
    <property type="term" value="F:protein serine/threonine kinase activity"/>
    <property type="evidence" value="ECO:0007669"/>
    <property type="project" value="UniProtKB-KW"/>
</dbReference>
<dbReference type="Pfam" id="PF14380">
    <property type="entry name" value="WAK_assoc"/>
    <property type="match status" value="1"/>
</dbReference>
<dbReference type="SUPFAM" id="SSF56112">
    <property type="entry name" value="Protein kinase-like (PK-like)"/>
    <property type="match status" value="1"/>
</dbReference>
<name>A0A0R0J1E7_SOYBN</name>
<keyword evidence="8" id="KW-0067">ATP-binding</keyword>
<evidence type="ECO:0000256" key="4">
    <source>
        <dbReference type="ARBA" id="ARBA00022729"/>
    </source>
</evidence>
<dbReference type="GO" id="GO:0016020">
    <property type="term" value="C:membrane"/>
    <property type="evidence" value="ECO:0007669"/>
    <property type="project" value="UniProtKB-SubCell"/>
</dbReference>
<dbReference type="EMBL" id="CM000840">
    <property type="protein sequence ID" value="KRH48528.1"/>
    <property type="molecule type" value="Genomic_DNA"/>
</dbReference>
<protein>
    <recommendedName>
        <fullName evidence="10">Protein kinase domain-containing protein</fullName>
    </recommendedName>
</protein>
<dbReference type="Pfam" id="PF07714">
    <property type="entry name" value="PK_Tyr_Ser-Thr"/>
    <property type="match status" value="1"/>
</dbReference>
<keyword evidence="2" id="KW-0723">Serine/threonine-protein kinase</keyword>
<keyword evidence="4" id="KW-0732">Signal</keyword>
<feature type="domain" description="Protein kinase" evidence="10">
    <location>
        <begin position="207"/>
        <end position="302"/>
    </location>
</feature>
<keyword evidence="2" id="KW-0808">Transferase</keyword>
<dbReference type="OMA" id="MWIDICD"/>
<dbReference type="ExpressionAtlas" id="A0A0R0J1E7">
    <property type="expression patterns" value="baseline and differential"/>
</dbReference>
<evidence type="ECO:0000256" key="6">
    <source>
        <dbReference type="ARBA" id="ARBA00023136"/>
    </source>
</evidence>
<evidence type="ECO:0000313" key="11">
    <source>
        <dbReference type="EMBL" id="KRH48528.1"/>
    </source>
</evidence>
<feature type="transmembrane region" description="Helical" evidence="9">
    <location>
        <begin position="276"/>
        <end position="296"/>
    </location>
</feature>
<evidence type="ECO:0000256" key="7">
    <source>
        <dbReference type="ARBA" id="ARBA00023180"/>
    </source>
</evidence>
<dbReference type="InterPro" id="IPR001245">
    <property type="entry name" value="Ser-Thr/Tyr_kinase_cat_dom"/>
</dbReference>
<proteinExistence type="predicted"/>
<keyword evidence="8" id="KW-0547">Nucleotide-binding</keyword>
<evidence type="ECO:0000256" key="1">
    <source>
        <dbReference type="ARBA" id="ARBA00004479"/>
    </source>
</evidence>
<dbReference type="Gene3D" id="3.30.200.20">
    <property type="entry name" value="Phosphorylase Kinase, domain 1"/>
    <property type="match status" value="1"/>
</dbReference>
<dbReference type="InterPro" id="IPR000719">
    <property type="entry name" value="Prot_kinase_dom"/>
</dbReference>
<accession>A0A0R0J1E7</accession>
<feature type="transmembrane region" description="Helical" evidence="9">
    <location>
        <begin position="141"/>
        <end position="161"/>
    </location>
</feature>
<dbReference type="PROSITE" id="PS00107">
    <property type="entry name" value="PROTEIN_KINASE_ATP"/>
    <property type="match status" value="1"/>
</dbReference>
<organism evidence="11">
    <name type="scientific">Glycine max</name>
    <name type="common">Soybean</name>
    <name type="synonym">Glycine hispida</name>
    <dbReference type="NCBI Taxonomy" id="3847"/>
    <lineage>
        <taxon>Eukaryota</taxon>
        <taxon>Viridiplantae</taxon>
        <taxon>Streptophyta</taxon>
        <taxon>Embryophyta</taxon>
        <taxon>Tracheophyta</taxon>
        <taxon>Spermatophyta</taxon>
        <taxon>Magnoliopsida</taxon>
        <taxon>eudicotyledons</taxon>
        <taxon>Gunneridae</taxon>
        <taxon>Pentapetalae</taxon>
        <taxon>rosids</taxon>
        <taxon>fabids</taxon>
        <taxon>Fabales</taxon>
        <taxon>Fabaceae</taxon>
        <taxon>Papilionoideae</taxon>
        <taxon>50 kb inversion clade</taxon>
        <taxon>NPAAA clade</taxon>
        <taxon>indigoferoid/millettioid clade</taxon>
        <taxon>Phaseoleae</taxon>
        <taxon>Glycine</taxon>
        <taxon>Glycine subgen. Soja</taxon>
    </lineage>
</organism>
<reference evidence="12" key="2">
    <citation type="submission" date="2018-02" db="UniProtKB">
        <authorList>
            <consortium name="EnsemblPlants"/>
        </authorList>
    </citation>
    <scope>IDENTIFICATION</scope>
    <source>
        <strain evidence="12">Williams 82</strain>
    </source>
</reference>
<dbReference type="AlphaFoldDB" id="A0A0R0J1E7"/>
<dbReference type="EnsemblPlants" id="KRH48528">
    <property type="protein sequence ID" value="KRH48528"/>
    <property type="gene ID" value="GLYMA_07G094700"/>
</dbReference>
<feature type="binding site" evidence="8">
    <location>
        <position position="235"/>
    </location>
    <ligand>
        <name>ATP</name>
        <dbReference type="ChEBI" id="CHEBI:30616"/>
    </ligand>
</feature>
<dbReference type="InterPro" id="IPR032872">
    <property type="entry name" value="WAK_assoc_C"/>
</dbReference>
<dbReference type="Gramene" id="KRH48528">
    <property type="protein sequence ID" value="KRH48528"/>
    <property type="gene ID" value="GLYMA_07G094700"/>
</dbReference>
<evidence type="ECO:0000313" key="13">
    <source>
        <dbReference type="Proteomes" id="UP000008827"/>
    </source>
</evidence>
<dbReference type="InterPro" id="IPR045874">
    <property type="entry name" value="LRK10/LRL21-25-like"/>
</dbReference>
<reference evidence="11 12" key="1">
    <citation type="journal article" date="2010" name="Nature">
        <title>Genome sequence of the palaeopolyploid soybean.</title>
        <authorList>
            <person name="Schmutz J."/>
            <person name="Cannon S.B."/>
            <person name="Schlueter J."/>
            <person name="Ma J."/>
            <person name="Mitros T."/>
            <person name="Nelson W."/>
            <person name="Hyten D.L."/>
            <person name="Song Q."/>
            <person name="Thelen J.J."/>
            <person name="Cheng J."/>
            <person name="Xu D."/>
            <person name="Hellsten U."/>
            <person name="May G.D."/>
            <person name="Yu Y."/>
            <person name="Sakurai T."/>
            <person name="Umezawa T."/>
            <person name="Bhattacharyya M.K."/>
            <person name="Sandhu D."/>
            <person name="Valliyodan B."/>
            <person name="Lindquist E."/>
            <person name="Peto M."/>
            <person name="Grant D."/>
            <person name="Shu S."/>
            <person name="Goodstein D."/>
            <person name="Barry K."/>
            <person name="Futrell-Griggs M."/>
            <person name="Abernathy B."/>
            <person name="Du J."/>
            <person name="Tian Z."/>
            <person name="Zhu L."/>
            <person name="Gill N."/>
            <person name="Joshi T."/>
            <person name="Libault M."/>
            <person name="Sethuraman A."/>
            <person name="Zhang X.-C."/>
            <person name="Shinozaki K."/>
            <person name="Nguyen H.T."/>
            <person name="Wing R.A."/>
            <person name="Cregan P."/>
            <person name="Specht J."/>
            <person name="Grimwood J."/>
            <person name="Rokhsar D."/>
            <person name="Stacey G."/>
            <person name="Shoemaker R.C."/>
            <person name="Jackson S.A."/>
        </authorList>
    </citation>
    <scope>NUCLEOTIDE SEQUENCE [LARGE SCALE GENOMIC DNA]</scope>
    <source>
        <strain evidence="12">cv. Williams 82</strain>
        <tissue evidence="11">Callus</tissue>
    </source>
</reference>
<evidence type="ECO:0000256" key="5">
    <source>
        <dbReference type="ARBA" id="ARBA00022989"/>
    </source>
</evidence>
<dbReference type="InParanoid" id="A0A0R0J1E7"/>
<keyword evidence="3 9" id="KW-0812">Transmembrane</keyword>
<keyword evidence="7" id="KW-0325">Glycoprotein</keyword>
<evidence type="ECO:0000256" key="8">
    <source>
        <dbReference type="PROSITE-ProRule" id="PRU10141"/>
    </source>
</evidence>
<sequence length="302" mass="33823">MLKIFPWLENCGWRVQVSVDVIPFENGRHFLRKLSVAGFSSTIWFSTEDPLLEQCERRLHVPTDVPEVDYGGGKNSAVEKALGKGFEVKYTVSQDCTKCLGSEGNCSRHGVHFYQNLCHYCPDGSHALHCSKREIHWTMKLILGITAGVMGGFMICIIICSTKCMSSTKVKLWLTLKNDQVIESFLKHHGALAQKRYKFSEVKKMTNSFKVKLGEGGFGAVYKGQLLSGCPVAVKILNASKGNGEYFINEVASISRTSHVNIVTLLGFSSEGRKKALIYEFFPMVLLTSLFTIRVWKQLHPC</sequence>
<keyword evidence="2" id="KW-0418">Kinase</keyword>
<evidence type="ECO:0000256" key="9">
    <source>
        <dbReference type="SAM" id="Phobius"/>
    </source>
</evidence>
<evidence type="ECO:0000313" key="12">
    <source>
        <dbReference type="EnsemblPlants" id="KRH48528"/>
    </source>
</evidence>
<gene>
    <name evidence="11" type="ORF">GLYMA_07G094700</name>
</gene>
<dbReference type="Proteomes" id="UP000008827">
    <property type="component" value="Chromosome 7"/>
</dbReference>
<dbReference type="PANTHER" id="PTHR27009">
    <property type="entry name" value="RUST RESISTANCE KINASE LR10-RELATED"/>
    <property type="match status" value="1"/>
</dbReference>
<evidence type="ECO:0000256" key="2">
    <source>
        <dbReference type="ARBA" id="ARBA00022527"/>
    </source>
</evidence>
<keyword evidence="13" id="KW-1185">Reference proteome</keyword>
<evidence type="ECO:0000259" key="10">
    <source>
        <dbReference type="PROSITE" id="PS50011"/>
    </source>
</evidence>
<dbReference type="PROSITE" id="PS50011">
    <property type="entry name" value="PROTEIN_KINASE_DOM"/>
    <property type="match status" value="1"/>
</dbReference>
<reference evidence="11" key="3">
    <citation type="submission" date="2018-07" db="EMBL/GenBank/DDBJ databases">
        <title>WGS assembly of Glycine max.</title>
        <authorList>
            <person name="Schmutz J."/>
            <person name="Cannon S."/>
            <person name="Schlueter J."/>
            <person name="Ma J."/>
            <person name="Mitros T."/>
            <person name="Nelson W."/>
            <person name="Hyten D."/>
            <person name="Song Q."/>
            <person name="Thelen J."/>
            <person name="Cheng J."/>
            <person name="Xu D."/>
            <person name="Hellsten U."/>
            <person name="May G."/>
            <person name="Yu Y."/>
            <person name="Sakurai T."/>
            <person name="Umezawa T."/>
            <person name="Bhattacharyya M."/>
            <person name="Sandhu D."/>
            <person name="Valliyodan B."/>
            <person name="Lindquist E."/>
            <person name="Peto M."/>
            <person name="Grant D."/>
            <person name="Shu S."/>
            <person name="Goodstein D."/>
            <person name="Barry K."/>
            <person name="Futrell-Griggs M."/>
            <person name="Abernathy B."/>
            <person name="Du J."/>
            <person name="Tian Z."/>
            <person name="Zhu L."/>
            <person name="Gill N."/>
            <person name="Joshi T."/>
            <person name="Libault M."/>
            <person name="Sethuraman A."/>
            <person name="Zhang X."/>
            <person name="Shinozaki K."/>
            <person name="Nguyen H."/>
            <person name="Wing R."/>
            <person name="Cregan P."/>
            <person name="Specht J."/>
            <person name="Grimwood J."/>
            <person name="Rokhsar D."/>
            <person name="Stacey G."/>
            <person name="Shoemaker R."/>
            <person name="Jackson S."/>
        </authorList>
    </citation>
    <scope>NUCLEOTIDE SEQUENCE</scope>
    <source>
        <tissue evidence="11">Callus</tissue>
    </source>
</reference>